<feature type="domain" description="EGF-like" evidence="7">
    <location>
        <begin position="410"/>
        <end position="454"/>
    </location>
</feature>
<dbReference type="InterPro" id="IPR000742">
    <property type="entry name" value="EGF"/>
</dbReference>
<dbReference type="PROSITE" id="PS00022">
    <property type="entry name" value="EGF_1"/>
    <property type="match status" value="2"/>
</dbReference>
<keyword evidence="9" id="KW-1185">Reference proteome</keyword>
<evidence type="ECO:0000256" key="3">
    <source>
        <dbReference type="ARBA" id="ARBA00022737"/>
    </source>
</evidence>
<comment type="caution">
    <text evidence="8">The sequence shown here is derived from an EMBL/GenBank/DDBJ whole genome shotgun (WGS) entry which is preliminary data.</text>
</comment>
<evidence type="ECO:0000256" key="2">
    <source>
        <dbReference type="ARBA" id="ARBA00022729"/>
    </source>
</evidence>
<keyword evidence="3" id="KW-0677">Repeat</keyword>
<dbReference type="InterPro" id="IPR001881">
    <property type="entry name" value="EGF-like_Ca-bd_dom"/>
</dbReference>
<dbReference type="PROSITE" id="PS00010">
    <property type="entry name" value="ASX_HYDROXYL"/>
    <property type="match status" value="1"/>
</dbReference>
<evidence type="ECO:0000259" key="7">
    <source>
        <dbReference type="PROSITE" id="PS50026"/>
    </source>
</evidence>
<dbReference type="GO" id="GO:0032991">
    <property type="term" value="C:protein-containing complex"/>
    <property type="evidence" value="ECO:0007669"/>
    <property type="project" value="TreeGrafter"/>
</dbReference>
<reference evidence="8" key="1">
    <citation type="submission" date="2020-06" db="EMBL/GenBank/DDBJ databases">
        <title>Draft genome of Bugula neritina, a colonial animal packing powerful symbionts and potential medicines.</title>
        <authorList>
            <person name="Rayko M."/>
        </authorList>
    </citation>
    <scope>NUCLEOTIDE SEQUENCE [LARGE SCALE GENOMIC DNA]</scope>
    <source>
        <strain evidence="8">Kwan_BN1</strain>
    </source>
</reference>
<protein>
    <submittedName>
        <fullName evidence="8">Mup-4</fullName>
    </submittedName>
</protein>
<dbReference type="PANTHER" id="PTHR24049">
    <property type="entry name" value="CRUMBS FAMILY MEMBER"/>
    <property type="match status" value="1"/>
</dbReference>
<keyword evidence="4 5" id="KW-1015">Disulfide bond</keyword>
<comment type="caution">
    <text evidence="5">Lacks conserved residue(s) required for the propagation of feature annotation.</text>
</comment>
<dbReference type="PROSITE" id="PS01186">
    <property type="entry name" value="EGF_2"/>
    <property type="match status" value="4"/>
</dbReference>
<dbReference type="GO" id="GO:0005886">
    <property type="term" value="C:plasma membrane"/>
    <property type="evidence" value="ECO:0007669"/>
    <property type="project" value="TreeGrafter"/>
</dbReference>
<evidence type="ECO:0000256" key="4">
    <source>
        <dbReference type="ARBA" id="ARBA00023157"/>
    </source>
</evidence>
<dbReference type="CDD" id="cd00054">
    <property type="entry name" value="EGF_CA"/>
    <property type="match status" value="2"/>
</dbReference>
<name>A0A7J7KSH9_BUGNE</name>
<dbReference type="GO" id="GO:0005509">
    <property type="term" value="F:calcium ion binding"/>
    <property type="evidence" value="ECO:0007669"/>
    <property type="project" value="InterPro"/>
</dbReference>
<dbReference type="EMBL" id="VXIV02000079">
    <property type="protein sequence ID" value="KAF6041098.1"/>
    <property type="molecule type" value="Genomic_DNA"/>
</dbReference>
<sequence length="620" mass="66586">MLYDNLQLVVLSLVIASSNSLFRGRLRGPNICYSYDVGRHCCPGFVQINNFCIPSSSAPKEASLKQDMTTPVPQVRFAYKPYKPKIVSLTKTDDLGRPIGVAYSHGREEETVFLPNTKSVEYIAPNLAEDFYIPHDMESIRKQLAEQSKTGVVTTPPPTPPRLRFQSAPTTKPYRPWDNKSDRLTGQVAVDTAAFKGRALVTRPLVGDRTTTSTPSKVSGLAENTHNRIYFRQMPINAGSSPTAATNQQQSSQGNVVPDNSHTVFFNKCPEGYTSAKSPEDGELCYPTSALLNSADDYGSVSASDNGDIACPPGHRLKSSAFGEACVPLDWQPCSGEAGCDHNTNQPIVVPSVVSSDCEQMEGGLPCRNTQISPDDCFGNGCPPVLSDCSQEGCNYPPQPGCSSSGCSEATSECGDQPCETAVAAAGGSCLNGGTKLNNGICLCQHGYEGSRCEYSVVGNTLPVADDIDECNVEGTYGRGPCAHECMNTIGSFKCFCPAGSMLAPDGVNCMLITCPKCMHGGYCDTNTNQCVCPAGFTGEICETDIDECETEGICSHQCRNTFGSYACLCRQGYTLLRDGHTCEDWRCKPNCVNGGVCVKNKCVCPPGFRGIICQFNIRL</sequence>
<dbReference type="InterPro" id="IPR000152">
    <property type="entry name" value="EGF-type_Asp/Asn_hydroxyl_site"/>
</dbReference>
<dbReference type="InterPro" id="IPR018097">
    <property type="entry name" value="EGF_Ca-bd_CS"/>
</dbReference>
<feature type="domain" description="EGF-like" evidence="7">
    <location>
        <begin position="511"/>
        <end position="543"/>
    </location>
</feature>
<organism evidence="8 9">
    <name type="scientific">Bugula neritina</name>
    <name type="common">Brown bryozoan</name>
    <name type="synonym">Sertularia neritina</name>
    <dbReference type="NCBI Taxonomy" id="10212"/>
    <lineage>
        <taxon>Eukaryota</taxon>
        <taxon>Metazoa</taxon>
        <taxon>Spiralia</taxon>
        <taxon>Lophotrochozoa</taxon>
        <taxon>Bryozoa</taxon>
        <taxon>Gymnolaemata</taxon>
        <taxon>Cheilostomatida</taxon>
        <taxon>Flustrina</taxon>
        <taxon>Buguloidea</taxon>
        <taxon>Bugulidae</taxon>
        <taxon>Bugula</taxon>
    </lineage>
</organism>
<gene>
    <name evidence="8" type="ORF">EB796_000577</name>
</gene>
<dbReference type="OrthoDB" id="10060424at2759"/>
<feature type="disulfide bond" evidence="5">
    <location>
        <begin position="549"/>
        <end position="559"/>
    </location>
</feature>
<dbReference type="InterPro" id="IPR049883">
    <property type="entry name" value="NOTCH1_EGF-like"/>
</dbReference>
<keyword evidence="1 5" id="KW-0245">EGF-like domain</keyword>
<dbReference type="Pfam" id="PF07645">
    <property type="entry name" value="EGF_CA"/>
    <property type="match status" value="2"/>
</dbReference>
<dbReference type="FunFam" id="2.10.25.10:FF:000240">
    <property type="entry name" value="Vitamin K-dependent protein S"/>
    <property type="match status" value="1"/>
</dbReference>
<dbReference type="InterPro" id="IPR051022">
    <property type="entry name" value="Notch_Cell-Fate_Det"/>
</dbReference>
<dbReference type="PROSITE" id="PS01187">
    <property type="entry name" value="EGF_CA"/>
    <property type="match status" value="1"/>
</dbReference>
<feature type="disulfide bond" evidence="5">
    <location>
        <begin position="533"/>
        <end position="542"/>
    </location>
</feature>
<dbReference type="SUPFAM" id="SSF57196">
    <property type="entry name" value="EGF/Laminin"/>
    <property type="match status" value="3"/>
</dbReference>
<dbReference type="GO" id="GO:0007157">
    <property type="term" value="P:heterophilic cell-cell adhesion via plasma membrane cell adhesion molecules"/>
    <property type="evidence" value="ECO:0007669"/>
    <property type="project" value="TreeGrafter"/>
</dbReference>
<proteinExistence type="predicted"/>
<dbReference type="PANTHER" id="PTHR24049:SF22">
    <property type="entry name" value="DROSOPHILA CRUMBS HOMOLOG"/>
    <property type="match status" value="1"/>
</dbReference>
<dbReference type="AlphaFoldDB" id="A0A7J7KSH9"/>
<dbReference type="SMART" id="SM00179">
    <property type="entry name" value="EGF_CA"/>
    <property type="match status" value="2"/>
</dbReference>
<dbReference type="Proteomes" id="UP000593567">
    <property type="component" value="Unassembled WGS sequence"/>
</dbReference>
<evidence type="ECO:0000313" key="9">
    <source>
        <dbReference type="Proteomes" id="UP000593567"/>
    </source>
</evidence>
<dbReference type="GO" id="GO:0045197">
    <property type="term" value="P:establishment or maintenance of epithelial cell apical/basal polarity"/>
    <property type="evidence" value="ECO:0007669"/>
    <property type="project" value="TreeGrafter"/>
</dbReference>
<evidence type="ECO:0000256" key="6">
    <source>
        <dbReference type="SAM" id="MobiDB-lite"/>
    </source>
</evidence>
<evidence type="ECO:0000313" key="8">
    <source>
        <dbReference type="EMBL" id="KAF6041098.1"/>
    </source>
</evidence>
<feature type="disulfide bond" evidence="5">
    <location>
        <begin position="444"/>
        <end position="453"/>
    </location>
</feature>
<feature type="domain" description="EGF-like" evidence="7">
    <location>
        <begin position="545"/>
        <end position="584"/>
    </location>
</feature>
<dbReference type="Gene3D" id="2.10.25.10">
    <property type="entry name" value="Laminin"/>
    <property type="match status" value="4"/>
</dbReference>
<dbReference type="SMART" id="SM00181">
    <property type="entry name" value="EGF"/>
    <property type="match status" value="5"/>
</dbReference>
<dbReference type="PROSITE" id="PS50026">
    <property type="entry name" value="EGF_3"/>
    <property type="match status" value="3"/>
</dbReference>
<keyword evidence="2" id="KW-0732">Signal</keyword>
<evidence type="ECO:0000256" key="1">
    <source>
        <dbReference type="ARBA" id="ARBA00022536"/>
    </source>
</evidence>
<feature type="region of interest" description="Disordered" evidence="6">
    <location>
        <begin position="148"/>
        <end position="181"/>
    </location>
</feature>
<accession>A0A7J7KSH9</accession>
<evidence type="ECO:0000256" key="5">
    <source>
        <dbReference type="PROSITE-ProRule" id="PRU00076"/>
    </source>
</evidence>